<evidence type="ECO:0000313" key="3">
    <source>
        <dbReference type="EMBL" id="CAF4041363.1"/>
    </source>
</evidence>
<evidence type="ECO:0000313" key="5">
    <source>
        <dbReference type="Proteomes" id="UP000663829"/>
    </source>
</evidence>
<dbReference type="EMBL" id="CAJNOQ010016655">
    <property type="protein sequence ID" value="CAF1385060.1"/>
    <property type="molecule type" value="Genomic_DNA"/>
</dbReference>
<dbReference type="Proteomes" id="UP000677228">
    <property type="component" value="Unassembled WGS sequence"/>
</dbReference>
<comment type="caution">
    <text evidence="2">The sequence shown here is derived from an EMBL/GenBank/DDBJ whole genome shotgun (WGS) entry which is preliminary data.</text>
</comment>
<dbReference type="Proteomes" id="UP000682733">
    <property type="component" value="Unassembled WGS sequence"/>
</dbReference>
<reference evidence="2" key="1">
    <citation type="submission" date="2021-02" db="EMBL/GenBank/DDBJ databases">
        <authorList>
            <person name="Nowell W R."/>
        </authorList>
    </citation>
    <scope>NUCLEOTIDE SEQUENCE</scope>
</reference>
<dbReference type="Proteomes" id="UP000663829">
    <property type="component" value="Unassembled WGS sequence"/>
</dbReference>
<sequence>MSNKIGNREFLNEFKICITSSMDMLHKIVECAVDHDNDRFYSTKEVSSQQEPSENDPYEFDDEEVIFQNQRNYIIYSDFSIYLKLILKQLLDDSEVISIVSQQPFTISKQQQQPIRNNDFDNESLLITANSIRFEIELMKHYDETFRLESMSFDHYVQNVPKLLLNFIKLCTMSKSDYKKYLDQNNVIDFATNEVTCDPTKQLKQLSICFDVMSCRERTNFNPKHSLLAISLYKLTGSRRAVELCNKFGIVL</sequence>
<dbReference type="EMBL" id="CAJOBC010082057">
    <property type="protein sequence ID" value="CAF4280244.1"/>
    <property type="molecule type" value="Genomic_DNA"/>
</dbReference>
<dbReference type="EMBL" id="CAJOBA010037384">
    <property type="protein sequence ID" value="CAF4041363.1"/>
    <property type="molecule type" value="Genomic_DNA"/>
</dbReference>
<organism evidence="2 5">
    <name type="scientific">Didymodactylos carnosus</name>
    <dbReference type="NCBI Taxonomy" id="1234261"/>
    <lineage>
        <taxon>Eukaryota</taxon>
        <taxon>Metazoa</taxon>
        <taxon>Spiralia</taxon>
        <taxon>Gnathifera</taxon>
        <taxon>Rotifera</taxon>
        <taxon>Eurotatoria</taxon>
        <taxon>Bdelloidea</taxon>
        <taxon>Philodinida</taxon>
        <taxon>Philodinidae</taxon>
        <taxon>Didymodactylos</taxon>
    </lineage>
</organism>
<dbReference type="EMBL" id="CAJNOK010015836">
    <property type="protein sequence ID" value="CAF1233207.1"/>
    <property type="molecule type" value="Genomic_DNA"/>
</dbReference>
<dbReference type="Proteomes" id="UP000681722">
    <property type="component" value="Unassembled WGS sequence"/>
</dbReference>
<keyword evidence="5" id="KW-1185">Reference proteome</keyword>
<gene>
    <name evidence="2" type="ORF">GPM918_LOCUS32521</name>
    <name evidence="1" type="ORF">OVA965_LOCUS25478</name>
    <name evidence="4" type="ORF">SRO942_LOCUS33190</name>
    <name evidence="3" type="ORF">TMI583_LOCUS26209</name>
</gene>
<proteinExistence type="predicted"/>
<name>A0A815K171_9BILA</name>
<protein>
    <submittedName>
        <fullName evidence="2">Uncharacterized protein</fullName>
    </submittedName>
</protein>
<dbReference type="AlphaFoldDB" id="A0A815K171"/>
<evidence type="ECO:0000313" key="4">
    <source>
        <dbReference type="EMBL" id="CAF4280244.1"/>
    </source>
</evidence>
<evidence type="ECO:0000313" key="1">
    <source>
        <dbReference type="EMBL" id="CAF1233207.1"/>
    </source>
</evidence>
<accession>A0A815K171</accession>
<evidence type="ECO:0000313" key="2">
    <source>
        <dbReference type="EMBL" id="CAF1385060.1"/>
    </source>
</evidence>